<dbReference type="PANTHER" id="PTHR43133">
    <property type="entry name" value="RNA POLYMERASE ECF-TYPE SIGMA FACTO"/>
    <property type="match status" value="1"/>
</dbReference>
<evidence type="ECO:0000259" key="7">
    <source>
        <dbReference type="Pfam" id="PF08281"/>
    </source>
</evidence>
<comment type="caution">
    <text evidence="8">The sequence shown here is derived from an EMBL/GenBank/DDBJ whole genome shotgun (WGS) entry which is preliminary data.</text>
</comment>
<dbReference type="GO" id="GO:0006352">
    <property type="term" value="P:DNA-templated transcription initiation"/>
    <property type="evidence" value="ECO:0007669"/>
    <property type="project" value="InterPro"/>
</dbReference>
<dbReference type="Pfam" id="PF04542">
    <property type="entry name" value="Sigma70_r2"/>
    <property type="match status" value="1"/>
</dbReference>
<keyword evidence="4" id="KW-0238">DNA-binding</keyword>
<dbReference type="Gene3D" id="1.10.10.10">
    <property type="entry name" value="Winged helix-like DNA-binding domain superfamily/Winged helix DNA-binding domain"/>
    <property type="match status" value="1"/>
</dbReference>
<evidence type="ECO:0000256" key="4">
    <source>
        <dbReference type="ARBA" id="ARBA00023125"/>
    </source>
</evidence>
<dbReference type="EMBL" id="JACCBD010000001">
    <property type="protein sequence ID" value="NYD25839.1"/>
    <property type="molecule type" value="Genomic_DNA"/>
</dbReference>
<feature type="domain" description="RNA polymerase sigma factor 70 region 4 type 2" evidence="7">
    <location>
        <begin position="128"/>
        <end position="180"/>
    </location>
</feature>
<dbReference type="InterPro" id="IPR013324">
    <property type="entry name" value="RNA_pol_sigma_r3/r4-like"/>
</dbReference>
<dbReference type="GO" id="GO:0003677">
    <property type="term" value="F:DNA binding"/>
    <property type="evidence" value="ECO:0007669"/>
    <property type="project" value="UniProtKB-KW"/>
</dbReference>
<proteinExistence type="inferred from homology"/>
<evidence type="ECO:0000256" key="3">
    <source>
        <dbReference type="ARBA" id="ARBA00023082"/>
    </source>
</evidence>
<dbReference type="InterPro" id="IPR036388">
    <property type="entry name" value="WH-like_DNA-bd_sf"/>
</dbReference>
<organism evidence="8 9">
    <name type="scientific">Leucobacter aridicollis</name>
    <dbReference type="NCBI Taxonomy" id="283878"/>
    <lineage>
        <taxon>Bacteria</taxon>
        <taxon>Bacillati</taxon>
        <taxon>Actinomycetota</taxon>
        <taxon>Actinomycetes</taxon>
        <taxon>Micrococcales</taxon>
        <taxon>Microbacteriaceae</taxon>
        <taxon>Leucobacter</taxon>
    </lineage>
</organism>
<dbReference type="Gene3D" id="1.10.1740.10">
    <property type="match status" value="1"/>
</dbReference>
<feature type="domain" description="RNA polymerase sigma-70 region 2" evidence="6">
    <location>
        <begin position="33"/>
        <end position="98"/>
    </location>
</feature>
<keyword evidence="5" id="KW-0804">Transcription</keyword>
<name>A0A852R5V0_9MICO</name>
<dbReference type="InterPro" id="IPR007627">
    <property type="entry name" value="RNA_pol_sigma70_r2"/>
</dbReference>
<dbReference type="CDD" id="cd06171">
    <property type="entry name" value="Sigma70_r4"/>
    <property type="match status" value="1"/>
</dbReference>
<dbReference type="InterPro" id="IPR039425">
    <property type="entry name" value="RNA_pol_sigma-70-like"/>
</dbReference>
<comment type="similarity">
    <text evidence="1">Belongs to the sigma-70 factor family. ECF subfamily.</text>
</comment>
<dbReference type="Proteomes" id="UP000586095">
    <property type="component" value="Unassembled WGS sequence"/>
</dbReference>
<evidence type="ECO:0000256" key="5">
    <source>
        <dbReference type="ARBA" id="ARBA00023163"/>
    </source>
</evidence>
<dbReference type="Pfam" id="PF08281">
    <property type="entry name" value="Sigma70_r4_2"/>
    <property type="match status" value="1"/>
</dbReference>
<gene>
    <name evidence="8" type="ORF">BJ960_000642</name>
</gene>
<evidence type="ECO:0000259" key="6">
    <source>
        <dbReference type="Pfam" id="PF04542"/>
    </source>
</evidence>
<reference evidence="8 9" key="1">
    <citation type="submission" date="2020-07" db="EMBL/GenBank/DDBJ databases">
        <title>Sequencing the genomes of 1000 actinobacteria strains.</title>
        <authorList>
            <person name="Klenk H.-P."/>
        </authorList>
    </citation>
    <scope>NUCLEOTIDE SEQUENCE [LARGE SCALE GENOMIC DNA]</scope>
    <source>
        <strain evidence="8 9">DSM 17380</strain>
    </source>
</reference>
<sequence length="188" mass="21566">MAEQHHREVLETAPDWVLVGRATEGDTVAFAALVRRYAPMMRAYARRILPGTAELDDVVQETFITAWEQLETLENPDRVKSWLMRITSRKAVDRVRALRPHTDIAALEVPGPQHSDPPRRHEASAGVQALREALADLPDTERQCWVLREIGEYSYDEIAEQLELPASTVRGKLARARQHIIVRMEEWR</sequence>
<evidence type="ECO:0000256" key="1">
    <source>
        <dbReference type="ARBA" id="ARBA00010641"/>
    </source>
</evidence>
<evidence type="ECO:0000313" key="9">
    <source>
        <dbReference type="Proteomes" id="UP000586095"/>
    </source>
</evidence>
<protein>
    <submittedName>
        <fullName evidence="8">RNA polymerase sigma-70 factor (ECF subfamily)</fullName>
    </submittedName>
</protein>
<evidence type="ECO:0000256" key="2">
    <source>
        <dbReference type="ARBA" id="ARBA00023015"/>
    </source>
</evidence>
<dbReference type="InterPro" id="IPR014284">
    <property type="entry name" value="RNA_pol_sigma-70_dom"/>
</dbReference>
<evidence type="ECO:0000313" key="8">
    <source>
        <dbReference type="EMBL" id="NYD25839.1"/>
    </source>
</evidence>
<dbReference type="GO" id="GO:0016987">
    <property type="term" value="F:sigma factor activity"/>
    <property type="evidence" value="ECO:0007669"/>
    <property type="project" value="UniProtKB-KW"/>
</dbReference>
<dbReference type="NCBIfam" id="TIGR02937">
    <property type="entry name" value="sigma70-ECF"/>
    <property type="match status" value="1"/>
</dbReference>
<keyword evidence="9" id="KW-1185">Reference proteome</keyword>
<dbReference type="InterPro" id="IPR013325">
    <property type="entry name" value="RNA_pol_sigma_r2"/>
</dbReference>
<dbReference type="InterPro" id="IPR013249">
    <property type="entry name" value="RNA_pol_sigma70_r4_t2"/>
</dbReference>
<dbReference type="PANTHER" id="PTHR43133:SF8">
    <property type="entry name" value="RNA POLYMERASE SIGMA FACTOR HI_1459-RELATED"/>
    <property type="match status" value="1"/>
</dbReference>
<dbReference type="RefSeq" id="WP_185986237.1">
    <property type="nucleotide sequence ID" value="NZ_BAAALZ010000002.1"/>
</dbReference>
<dbReference type="AlphaFoldDB" id="A0A852R5V0"/>
<dbReference type="SUPFAM" id="SSF88659">
    <property type="entry name" value="Sigma3 and sigma4 domains of RNA polymerase sigma factors"/>
    <property type="match status" value="1"/>
</dbReference>
<keyword evidence="3" id="KW-0731">Sigma factor</keyword>
<keyword evidence="2" id="KW-0805">Transcription regulation</keyword>
<dbReference type="SUPFAM" id="SSF88946">
    <property type="entry name" value="Sigma2 domain of RNA polymerase sigma factors"/>
    <property type="match status" value="1"/>
</dbReference>
<accession>A0A852R5V0</accession>